<feature type="region of interest" description="Disordered" evidence="1">
    <location>
        <begin position="559"/>
        <end position="738"/>
    </location>
</feature>
<gene>
    <name evidence="2" type="ORF">Cvel_30167</name>
</gene>
<reference evidence="2" key="1">
    <citation type="submission" date="2014-11" db="EMBL/GenBank/DDBJ databases">
        <authorList>
            <person name="Otto D Thomas"/>
            <person name="Naeem Raeece"/>
        </authorList>
    </citation>
    <scope>NUCLEOTIDE SEQUENCE</scope>
</reference>
<accession>A0A0G4HQG1</accession>
<protein>
    <submittedName>
        <fullName evidence="2">Uncharacterized protein</fullName>
    </submittedName>
</protein>
<dbReference type="VEuPathDB" id="CryptoDB:Cvel_30167"/>
<feature type="compositionally biased region" description="Polar residues" evidence="1">
    <location>
        <begin position="179"/>
        <end position="189"/>
    </location>
</feature>
<feature type="compositionally biased region" description="Polar residues" evidence="1">
    <location>
        <begin position="152"/>
        <end position="170"/>
    </location>
</feature>
<feature type="compositionally biased region" description="Acidic residues" evidence="1">
    <location>
        <begin position="655"/>
        <end position="678"/>
    </location>
</feature>
<feature type="region of interest" description="Disordered" evidence="1">
    <location>
        <begin position="137"/>
        <end position="202"/>
    </location>
</feature>
<dbReference type="AlphaFoldDB" id="A0A0G4HQG1"/>
<feature type="region of interest" description="Disordered" evidence="1">
    <location>
        <begin position="418"/>
        <end position="473"/>
    </location>
</feature>
<sequence>MPTVNRFETAPATVTFSKRCKTRDLETNFSLAEGDLSPSRYDDTATGFKQKRLYPGMKNMPSTTDLSPSPARGPGAAPESPGQRAAGTNPNNRVTRWIEHPDNPVRDGPLPPGPHLHPNAHYSALPPFAIQLARSQSSRPAAGGCATDRTTESLSPRRTARRNQSFNVSGILSPIPNRVTASEPSSPVPQTARGAGSAARERNVRDVLGSRKLVECLFPDKDVPEKKATHPGLGAMAEYNRRYSTDRYPFLGVNQKRTWGEGLAPRREVAPVDFLGRELPATKLPYKAYQTAAMALTDRMSLEIPGVHPNRGKAQFDTNTGAWHHVNTHARIFETPPHPGFVRIRGEHGRYLRERNATSQVAVMRGRCPNATAYHREIDPEVSAEKQIYWASVPRLTRPSELETARLDAPSFLQATKRQAELEQEDDARSVSTASIASKMPTAKPISPTKLRRRKQPAMFKEPAEGFGSPAFRPEVDAPGADVCINSGKYRSKPCQRKLQGPPDHVRQYLFPVYKPIREIAEMRKRMTVSERRTPLISYTMRHRGIDDKTWRQTTRDLTVDGPTAMDAPRPSIRIYGVSSPSPFAPFGHSSMTARERKPQMRTFQSDDSMPTPDEDGKSEVTRRNTTMNLSLAESHRGTEGYDDGDGDLSPGIEGEGDYMEEEGGAYEGAEDPLDSLEPDQTRNTAAVLDAHFSDENPVLLGETEGAEEYEEAPAPPQKSARPAVKKPAKSPKQVEAPVVARSLTEAAQPTLKTKRSARVNVPEGAPATERGRLKTADSRMSRMSTFTDATGVTRLSGYRQTLKTTYEDFMVPGSRRPPIEPPYAGTKGLHGAAGLERDTLGYFASAISFDSPFMRGKKPFKREKPAKCSKGIVRPPNCSSYELPLPAQYSEPPKTDRPEGIRTNMIAYPDAAGESHACVDLEEPAGPQSPIPARWQKGRDVEERVSLRIDGLPQGPYQPLHRALKNHDSEGHKWFGHPNGGAKTARPYPQGAAGRRSSKGFPGAPVLNTQRRAEERRLSNGAIDGIVRTLAVSTSSGENALKSIITKGAAGVPRLMGNHTQHVVLQSAKFAQYNFRAPPRTKGKGTKTSKAAPAEAETAEEGVGPVQATAPRTATTKRAIPTGGRE</sequence>
<feature type="compositionally biased region" description="Basic and acidic residues" evidence="1">
    <location>
        <begin position="96"/>
        <end position="105"/>
    </location>
</feature>
<name>A0A0G4HQG1_9ALVE</name>
<proteinExistence type="predicted"/>
<evidence type="ECO:0000256" key="1">
    <source>
        <dbReference type="SAM" id="MobiDB-lite"/>
    </source>
</evidence>
<dbReference type="EMBL" id="CDMZ01003470">
    <property type="protein sequence ID" value="CEM46498.1"/>
    <property type="molecule type" value="Genomic_DNA"/>
</dbReference>
<feature type="compositionally biased region" description="Low complexity" evidence="1">
    <location>
        <begin position="1109"/>
        <end position="1127"/>
    </location>
</feature>
<feature type="region of interest" description="Disordered" evidence="1">
    <location>
        <begin position="1077"/>
        <end position="1127"/>
    </location>
</feature>
<feature type="region of interest" description="Disordered" evidence="1">
    <location>
        <begin position="985"/>
        <end position="1006"/>
    </location>
</feature>
<evidence type="ECO:0000313" key="2">
    <source>
        <dbReference type="EMBL" id="CEM46498.1"/>
    </source>
</evidence>
<feature type="compositionally biased region" description="Low complexity" evidence="1">
    <location>
        <begin position="67"/>
        <end position="82"/>
    </location>
</feature>
<feature type="region of interest" description="Disordered" evidence="1">
    <location>
        <begin position="33"/>
        <end position="120"/>
    </location>
</feature>
<organism evidence="2">
    <name type="scientific">Chromera velia CCMP2878</name>
    <dbReference type="NCBI Taxonomy" id="1169474"/>
    <lineage>
        <taxon>Eukaryota</taxon>
        <taxon>Sar</taxon>
        <taxon>Alveolata</taxon>
        <taxon>Colpodellida</taxon>
        <taxon>Chromeraceae</taxon>
        <taxon>Chromera</taxon>
    </lineage>
</organism>